<dbReference type="SUPFAM" id="SSF49842">
    <property type="entry name" value="TNF-like"/>
    <property type="match status" value="1"/>
</dbReference>
<gene>
    <name evidence="1" type="ORF">GSLYS_00004372001</name>
</gene>
<dbReference type="EMBL" id="CAXITT010000065">
    <property type="protein sequence ID" value="CAL1530239.1"/>
    <property type="molecule type" value="Genomic_DNA"/>
</dbReference>
<evidence type="ECO:0000313" key="2">
    <source>
        <dbReference type="Proteomes" id="UP001497497"/>
    </source>
</evidence>
<accession>A0AAV2H955</accession>
<dbReference type="Gene3D" id="2.60.120.40">
    <property type="match status" value="1"/>
</dbReference>
<dbReference type="InterPro" id="IPR008983">
    <property type="entry name" value="Tumour_necrosis_fac-like_dom"/>
</dbReference>
<evidence type="ECO:0000313" key="1">
    <source>
        <dbReference type="EMBL" id="CAL1530239.1"/>
    </source>
</evidence>
<comment type="caution">
    <text evidence="1">The sequence shown here is derived from an EMBL/GenBank/DDBJ whole genome shotgun (WGS) entry which is preliminary data.</text>
</comment>
<keyword evidence="2" id="KW-1185">Reference proteome</keyword>
<proteinExistence type="predicted"/>
<organism evidence="1 2">
    <name type="scientific">Lymnaea stagnalis</name>
    <name type="common">Great pond snail</name>
    <name type="synonym">Helix stagnalis</name>
    <dbReference type="NCBI Taxonomy" id="6523"/>
    <lineage>
        <taxon>Eukaryota</taxon>
        <taxon>Metazoa</taxon>
        <taxon>Spiralia</taxon>
        <taxon>Lophotrochozoa</taxon>
        <taxon>Mollusca</taxon>
        <taxon>Gastropoda</taxon>
        <taxon>Heterobranchia</taxon>
        <taxon>Euthyneura</taxon>
        <taxon>Panpulmonata</taxon>
        <taxon>Hygrophila</taxon>
        <taxon>Lymnaeoidea</taxon>
        <taxon>Lymnaeidae</taxon>
        <taxon>Lymnaea</taxon>
    </lineage>
</organism>
<dbReference type="AlphaFoldDB" id="A0AAV2H955"/>
<protein>
    <submittedName>
        <fullName evidence="1">Uncharacterized protein</fullName>
    </submittedName>
</protein>
<sequence>MFEAVFDTAAMSAHQKNPGRKDPNCFTNASTNITLCAGNKVIYHLEGTRLGVYSDKGRDNSNIATMKDRVTFVIKTAGIYLVNLNISIIDVTLKNYLGLFVNDRLAMACPEGGIKCSTNYDASFDFRICNINGVLKLNVNDSLDVRTMQSNTTIRIAALSNSFFTIVLLQKQL</sequence>
<name>A0AAV2H955_LYMST</name>
<dbReference type="Proteomes" id="UP001497497">
    <property type="component" value="Unassembled WGS sequence"/>
</dbReference>
<reference evidence="1 2" key="1">
    <citation type="submission" date="2024-04" db="EMBL/GenBank/DDBJ databases">
        <authorList>
            <consortium name="Genoscope - CEA"/>
            <person name="William W."/>
        </authorList>
    </citation>
    <scope>NUCLEOTIDE SEQUENCE [LARGE SCALE GENOMIC DNA]</scope>
</reference>